<accession>A0ABU5I746</accession>
<evidence type="ECO:0000256" key="3">
    <source>
        <dbReference type="ARBA" id="ARBA00023186"/>
    </source>
</evidence>
<dbReference type="PANTHER" id="PTHR21013:SF10">
    <property type="entry name" value="ATP SYNTHASE MITOCHONDRIAL F1 COMPLEX ASSEMBLY FACTOR 2"/>
    <property type="match status" value="1"/>
</dbReference>
<dbReference type="RefSeq" id="WP_322188403.1">
    <property type="nucleotide sequence ID" value="NZ_JAXLPB010000005.1"/>
</dbReference>
<organism evidence="4 5">
    <name type="scientific">Fulvimarina uroteuthidis</name>
    <dbReference type="NCBI Taxonomy" id="3098149"/>
    <lineage>
        <taxon>Bacteria</taxon>
        <taxon>Pseudomonadati</taxon>
        <taxon>Pseudomonadota</taxon>
        <taxon>Alphaproteobacteria</taxon>
        <taxon>Hyphomicrobiales</taxon>
        <taxon>Aurantimonadaceae</taxon>
        <taxon>Fulvimarina</taxon>
    </lineage>
</organism>
<dbReference type="Gene3D" id="1.10.3580.10">
    <property type="entry name" value="ATP12 ATPase"/>
    <property type="match status" value="1"/>
</dbReference>
<evidence type="ECO:0000256" key="1">
    <source>
        <dbReference type="ARBA" id="ARBA00008231"/>
    </source>
</evidence>
<dbReference type="Proteomes" id="UP001294412">
    <property type="component" value="Unassembled WGS sequence"/>
</dbReference>
<keyword evidence="5" id="KW-1185">Reference proteome</keyword>
<comment type="similarity">
    <text evidence="1">Belongs to the ATP12 family.</text>
</comment>
<protein>
    <submittedName>
        <fullName evidence="4">ATP12 family protein</fullName>
    </submittedName>
</protein>
<sequence>MSNDPDILQKMFENPNALRRSLPKRFYTTVSLGEVEGGLSVLLDGRTVKTPAKKTLVLPNRPIADAVHGEWMRQGERIDPGTMPVARLSNTVVDAVAPDPAPVLNEVPLYAETDLLVYRAAHPDELVERQRERWDPIVEWASDTLGARFVLAEGVMHVAQPAEALAAFKARIAPLKDPWTIAGLQLATALSGSALLALALLEGRLAPDEAWELSRLDENWNVEHWGADEEARIAARYKQADFEAAALLMGRAANVQ</sequence>
<dbReference type="Gene3D" id="3.30.2180.10">
    <property type="entry name" value="ATP12-like"/>
    <property type="match status" value="1"/>
</dbReference>
<comment type="caution">
    <text evidence="4">The sequence shown here is derived from an EMBL/GenBank/DDBJ whole genome shotgun (WGS) entry which is preliminary data.</text>
</comment>
<dbReference type="PANTHER" id="PTHR21013">
    <property type="entry name" value="ATP SYNTHASE MITOCHONDRIAL F1 COMPLEX ASSEMBLY FACTOR 2/ATP12 PROTEIN, MITOCHONDRIAL PRECURSOR"/>
    <property type="match status" value="1"/>
</dbReference>
<keyword evidence="2" id="KW-0809">Transit peptide</keyword>
<dbReference type="InterPro" id="IPR011419">
    <property type="entry name" value="ATP12_ATP_synth-F1-assembly"/>
</dbReference>
<evidence type="ECO:0000256" key="2">
    <source>
        <dbReference type="ARBA" id="ARBA00022946"/>
    </source>
</evidence>
<dbReference type="Pfam" id="PF07542">
    <property type="entry name" value="ATP12"/>
    <property type="match status" value="1"/>
</dbReference>
<dbReference type="InterPro" id="IPR042272">
    <property type="entry name" value="ATP12_ATP_synth-F1-assembly_N"/>
</dbReference>
<reference evidence="4 5" key="1">
    <citation type="submission" date="2023-12" db="EMBL/GenBank/DDBJ databases">
        <title>Description of Novel Strain Fulvimarina sp. 2208YS6-2-32 isolated from Uroteuthis (Photololigo) edulis.</title>
        <authorList>
            <person name="Park J.-S."/>
        </authorList>
    </citation>
    <scope>NUCLEOTIDE SEQUENCE [LARGE SCALE GENOMIC DNA]</scope>
    <source>
        <strain evidence="4 5">2208YS6-2-32</strain>
    </source>
</reference>
<gene>
    <name evidence="4" type="ORF">U0C82_16015</name>
</gene>
<dbReference type="InterPro" id="IPR023335">
    <property type="entry name" value="ATP12_ortho_dom_sf"/>
</dbReference>
<name>A0ABU5I746_9HYPH</name>
<keyword evidence="3" id="KW-0143">Chaperone</keyword>
<evidence type="ECO:0000313" key="4">
    <source>
        <dbReference type="EMBL" id="MDY8110649.1"/>
    </source>
</evidence>
<dbReference type="EMBL" id="JAXLPB010000005">
    <property type="protein sequence ID" value="MDY8110649.1"/>
    <property type="molecule type" value="Genomic_DNA"/>
</dbReference>
<evidence type="ECO:0000313" key="5">
    <source>
        <dbReference type="Proteomes" id="UP001294412"/>
    </source>
</evidence>
<dbReference type="SUPFAM" id="SSF160909">
    <property type="entry name" value="ATP12-like"/>
    <property type="match status" value="1"/>
</dbReference>
<proteinExistence type="inferred from homology"/>